<dbReference type="EMBL" id="KM411960">
    <property type="protein sequence ID" value="AIZ95020.1"/>
    <property type="molecule type" value="Genomic_DNA"/>
</dbReference>
<sequence length="143" mass="16084">MQLEPYARHIVNGELQPRNARVECGTKVFLLRDTLTHNPDTGRTLALGAGSQVIVMGLCIQYTEKGNIPLIAVHSINEDGVLFHALVDPNHLCYAECPVDRVLKLVQVEEMTVMLRNKGYEQSEKVAELIYSYGIRQLHEGRL</sequence>
<name>A0A0A7NPQ1_9CAUD</name>
<dbReference type="Proteomes" id="UP000030923">
    <property type="component" value="Segment"/>
</dbReference>
<accession>A0A0A7NPQ1</accession>
<organism evidence="1 2">
    <name type="scientific">Pseudomonas phage phi176</name>
    <dbReference type="NCBI Taxonomy" id="1541891"/>
    <lineage>
        <taxon>Viruses</taxon>
        <taxon>Duplodnaviria</taxon>
        <taxon>Heunggongvirae</taxon>
        <taxon>Uroviricota</taxon>
        <taxon>Caudoviricetes</taxon>
        <taxon>Schitoviridae</taxon>
        <taxon>Migulavirinae</taxon>
        <taxon>Litunavirus</taxon>
        <taxon>Litunavirus Ab09</taxon>
    </lineage>
</organism>
<evidence type="ECO:0000313" key="1">
    <source>
        <dbReference type="EMBL" id="AIZ95020.1"/>
    </source>
</evidence>
<proteinExistence type="predicted"/>
<protein>
    <submittedName>
        <fullName evidence="1">Uncharacterized protein</fullName>
    </submittedName>
</protein>
<reference evidence="1 2" key="1">
    <citation type="submission" date="2014-08" db="EMBL/GenBank/DDBJ databases">
        <title>Directed in vitro evolution of therapeutic bacteriophage: the Appelmans protocol.</title>
        <authorList>
            <person name="Burrowes B.H."/>
            <person name="Molineux I.J."/>
            <person name="Alves D.R."/>
            <person name="Fralick J.A."/>
        </authorList>
    </citation>
    <scope>NUCLEOTIDE SEQUENCE [LARGE SCALE GENOMIC DNA]</scope>
</reference>
<evidence type="ECO:0000313" key="2">
    <source>
        <dbReference type="Proteomes" id="UP000030923"/>
    </source>
</evidence>